<feature type="transmembrane region" description="Helical" evidence="8">
    <location>
        <begin position="144"/>
        <end position="166"/>
    </location>
</feature>
<evidence type="ECO:0000313" key="10">
    <source>
        <dbReference type="EMBL" id="MBA8792762.1"/>
    </source>
</evidence>
<dbReference type="PIRSF" id="PIRSF005355">
    <property type="entry name" value="UBIAD1"/>
    <property type="match status" value="1"/>
</dbReference>
<feature type="transmembrane region" description="Helical" evidence="8">
    <location>
        <begin position="20"/>
        <end position="37"/>
    </location>
</feature>
<dbReference type="GO" id="GO:0046428">
    <property type="term" value="F:1,4-dihydroxy-2-naphthoate polyprenyltransferase activity"/>
    <property type="evidence" value="ECO:0007669"/>
    <property type="project" value="UniProtKB-UniRule"/>
</dbReference>
<keyword evidence="5 8" id="KW-0812">Transmembrane</keyword>
<feature type="transmembrane region" description="Helical" evidence="8">
    <location>
        <begin position="44"/>
        <end position="63"/>
    </location>
</feature>
<protein>
    <recommendedName>
        <fullName evidence="8 9">1,4-dihydroxy-2-naphthoate octaprenyltransferase</fullName>
        <shortName evidence="8">DHNA-octaprenyltransferase</shortName>
        <ecNumber evidence="8 9">2.5.1.74</ecNumber>
    </recommendedName>
</protein>
<dbReference type="NCBIfam" id="TIGR00751">
    <property type="entry name" value="menA"/>
    <property type="match status" value="1"/>
</dbReference>
<comment type="pathway">
    <text evidence="8">Quinol/quinone metabolism; menaquinone biosynthesis; menaquinol from 1,4-dihydroxy-2-naphthoate: step 1/2.</text>
</comment>
<feature type="transmembrane region" description="Helical" evidence="8">
    <location>
        <begin position="172"/>
        <end position="193"/>
    </location>
</feature>
<dbReference type="CDD" id="cd13962">
    <property type="entry name" value="PT_UbiA_UBIAD1"/>
    <property type="match status" value="1"/>
</dbReference>
<evidence type="ECO:0000256" key="2">
    <source>
        <dbReference type="ARBA" id="ARBA00022428"/>
    </source>
</evidence>
<dbReference type="GO" id="GO:0009234">
    <property type="term" value="P:menaquinone biosynthetic process"/>
    <property type="evidence" value="ECO:0007669"/>
    <property type="project" value="UniProtKB-UniRule"/>
</dbReference>
<evidence type="ECO:0000256" key="9">
    <source>
        <dbReference type="NCBIfam" id="TIGR00751"/>
    </source>
</evidence>
<comment type="similarity">
    <text evidence="8">Belongs to the MenA family. Type 1 subfamily.</text>
</comment>
<evidence type="ECO:0000256" key="6">
    <source>
        <dbReference type="ARBA" id="ARBA00022989"/>
    </source>
</evidence>
<gene>
    <name evidence="8" type="primary">menA</name>
    <name evidence="10" type="ORF">FHX74_000356</name>
</gene>
<dbReference type="InterPro" id="IPR026046">
    <property type="entry name" value="UBIAD1"/>
</dbReference>
<proteinExistence type="inferred from homology"/>
<evidence type="ECO:0000313" key="11">
    <source>
        <dbReference type="Proteomes" id="UP000523079"/>
    </source>
</evidence>
<evidence type="ECO:0000256" key="5">
    <source>
        <dbReference type="ARBA" id="ARBA00022692"/>
    </source>
</evidence>
<feature type="transmembrane region" description="Helical" evidence="8">
    <location>
        <begin position="99"/>
        <end position="132"/>
    </location>
</feature>
<keyword evidence="4 8" id="KW-0808">Transferase</keyword>
<dbReference type="NCBIfam" id="NF004751">
    <property type="entry name" value="PRK06080.1-3"/>
    <property type="match status" value="1"/>
</dbReference>
<keyword evidence="3 8" id="KW-1003">Cell membrane</keyword>
<evidence type="ECO:0000256" key="1">
    <source>
        <dbReference type="ARBA" id="ARBA00004141"/>
    </source>
</evidence>
<dbReference type="PANTHER" id="PTHR13929">
    <property type="entry name" value="1,4-DIHYDROXY-2-NAPHTHOATE OCTAPRENYLTRANSFERASE"/>
    <property type="match status" value="1"/>
</dbReference>
<evidence type="ECO:0000256" key="3">
    <source>
        <dbReference type="ARBA" id="ARBA00022475"/>
    </source>
</evidence>
<accession>A0A7W3P4D6</accession>
<dbReference type="InterPro" id="IPR004657">
    <property type="entry name" value="MenA"/>
</dbReference>
<comment type="function">
    <text evidence="8">Conversion of 1,4-dihydroxy-2-naphthoate (DHNA) to demethylmenaquinone (DMK).</text>
</comment>
<evidence type="ECO:0000256" key="4">
    <source>
        <dbReference type="ARBA" id="ARBA00022679"/>
    </source>
</evidence>
<keyword evidence="2 8" id="KW-0474">Menaquinone biosynthesis</keyword>
<dbReference type="InterPro" id="IPR000537">
    <property type="entry name" value="UbiA_prenyltransferase"/>
</dbReference>
<organism evidence="10 11">
    <name type="scientific">Microlunatus kandeliicorticis</name>
    <dbReference type="NCBI Taxonomy" id="1759536"/>
    <lineage>
        <taxon>Bacteria</taxon>
        <taxon>Bacillati</taxon>
        <taxon>Actinomycetota</taxon>
        <taxon>Actinomycetes</taxon>
        <taxon>Propionibacteriales</taxon>
        <taxon>Propionibacteriaceae</taxon>
        <taxon>Microlunatus</taxon>
    </lineage>
</organism>
<comment type="catalytic activity">
    <reaction evidence="8">
        <text>an all-trans-polyprenyl diphosphate + 1,4-dihydroxy-2-naphthoate + H(+) = a 2-demethylmenaquinol + CO2 + diphosphate</text>
        <dbReference type="Rhea" id="RHEA:26478"/>
        <dbReference type="Rhea" id="RHEA-COMP:9563"/>
        <dbReference type="Rhea" id="RHEA-COMP:9564"/>
        <dbReference type="ChEBI" id="CHEBI:11173"/>
        <dbReference type="ChEBI" id="CHEBI:15378"/>
        <dbReference type="ChEBI" id="CHEBI:16526"/>
        <dbReference type="ChEBI" id="CHEBI:33019"/>
        <dbReference type="ChEBI" id="CHEBI:55437"/>
        <dbReference type="ChEBI" id="CHEBI:58914"/>
        <dbReference type="EC" id="2.5.1.74"/>
    </reaction>
</comment>
<dbReference type="RefSeq" id="WP_182558364.1">
    <property type="nucleotide sequence ID" value="NZ_JACGWT010000001.1"/>
</dbReference>
<reference evidence="10 11" key="1">
    <citation type="submission" date="2020-07" db="EMBL/GenBank/DDBJ databases">
        <title>Sequencing the genomes of 1000 actinobacteria strains.</title>
        <authorList>
            <person name="Klenk H.-P."/>
        </authorList>
    </citation>
    <scope>NUCLEOTIDE SEQUENCE [LARGE SCALE GENOMIC DNA]</scope>
    <source>
        <strain evidence="10 11">DSM 100723</strain>
    </source>
</reference>
<name>A0A7W3P4D6_9ACTN</name>
<keyword evidence="6 8" id="KW-1133">Transmembrane helix</keyword>
<dbReference type="PANTHER" id="PTHR13929:SF0">
    <property type="entry name" value="UBIA PRENYLTRANSFERASE DOMAIN-CONTAINING PROTEIN 1"/>
    <property type="match status" value="1"/>
</dbReference>
<dbReference type="EMBL" id="JACGWT010000001">
    <property type="protein sequence ID" value="MBA8792762.1"/>
    <property type="molecule type" value="Genomic_DNA"/>
</dbReference>
<keyword evidence="11" id="KW-1185">Reference proteome</keyword>
<dbReference type="Pfam" id="PF01040">
    <property type="entry name" value="UbiA"/>
    <property type="match status" value="1"/>
</dbReference>
<dbReference type="UniPathway" id="UPA00079">
    <property type="reaction ID" value="UER00168"/>
</dbReference>
<dbReference type="GO" id="GO:0005886">
    <property type="term" value="C:plasma membrane"/>
    <property type="evidence" value="ECO:0007669"/>
    <property type="project" value="UniProtKB-SubCell"/>
</dbReference>
<sequence length="297" mass="30138">MSTTGTPTAAQWLAGARPRIWPIAIAPVVVGTGLAGLEGGLRPLLAVLALVVSLALDIGVNYANDYSDGIRGTDADRVGPMRLVGSGIARPAAVKRAAFLAFGVAAVAGLAAVVLSGLWWLLLVGAASVLAAWYYTGGRRPYGYLGLGEVFVFVFFGLVAVCGTVLIQTGRITGVTVLGAVQAGLLATAALVANNLRDIPGDQVAGKRTLATRLGDRGTRTFYVGLQLGAAVLVVLIAALSGAWWALLGLAGPLAAGRAIRLVLRGALGRELIPVLKDTSLAMLIGAVGLAAGLLIG</sequence>
<dbReference type="HAMAP" id="MF_01937">
    <property type="entry name" value="MenA_1"/>
    <property type="match status" value="1"/>
</dbReference>
<dbReference type="Proteomes" id="UP000523079">
    <property type="component" value="Unassembled WGS sequence"/>
</dbReference>
<feature type="transmembrane region" description="Helical" evidence="8">
    <location>
        <begin position="222"/>
        <end position="247"/>
    </location>
</feature>
<keyword evidence="7 8" id="KW-0472">Membrane</keyword>
<comment type="caution">
    <text evidence="10">The sequence shown here is derived from an EMBL/GenBank/DDBJ whole genome shotgun (WGS) entry which is preliminary data.</text>
</comment>
<evidence type="ECO:0000256" key="8">
    <source>
        <dbReference type="HAMAP-Rule" id="MF_01937"/>
    </source>
</evidence>
<feature type="transmembrane region" description="Helical" evidence="8">
    <location>
        <begin position="279"/>
        <end position="296"/>
    </location>
</feature>
<dbReference type="GO" id="GO:0042371">
    <property type="term" value="P:vitamin K biosynthetic process"/>
    <property type="evidence" value="ECO:0007669"/>
    <property type="project" value="TreeGrafter"/>
</dbReference>
<comment type="subcellular location">
    <subcellularLocation>
        <location evidence="8">Cell membrane</location>
        <topology evidence="8">Multi-pass membrane protein</topology>
    </subcellularLocation>
    <subcellularLocation>
        <location evidence="1">Membrane</location>
        <topology evidence="1">Multi-pass membrane protein</topology>
    </subcellularLocation>
</comment>
<dbReference type="AlphaFoldDB" id="A0A7W3P4D6"/>
<dbReference type="EC" id="2.5.1.74" evidence="8 9"/>
<evidence type="ECO:0000256" key="7">
    <source>
        <dbReference type="ARBA" id="ARBA00023136"/>
    </source>
</evidence>